<dbReference type="FunFam" id="3.40.50.720:FF:000003">
    <property type="entry name" value="S-(hydroxymethyl)glutathione dehydrogenase"/>
    <property type="match status" value="1"/>
</dbReference>
<name>A0A0F8X4L1_9ZZZZ</name>
<dbReference type="PANTHER" id="PTHR43401:SF5">
    <property type="entry name" value="ALCOHOL DEHYDROGENASE-RELATED"/>
    <property type="match status" value="1"/>
</dbReference>
<dbReference type="AlphaFoldDB" id="A0A0F8X4L1"/>
<evidence type="ECO:0000259" key="5">
    <source>
        <dbReference type="Pfam" id="PF00107"/>
    </source>
</evidence>
<feature type="non-terminal residue" evidence="7">
    <location>
        <position position="299"/>
    </location>
</feature>
<dbReference type="SUPFAM" id="SSF51735">
    <property type="entry name" value="NAD(P)-binding Rossmann-fold domains"/>
    <property type="match status" value="1"/>
</dbReference>
<evidence type="ECO:0000256" key="3">
    <source>
        <dbReference type="ARBA" id="ARBA00022833"/>
    </source>
</evidence>
<evidence type="ECO:0000256" key="4">
    <source>
        <dbReference type="ARBA" id="ARBA00023002"/>
    </source>
</evidence>
<keyword evidence="4" id="KW-0560">Oxidoreductase</keyword>
<dbReference type="Gene3D" id="3.90.180.10">
    <property type="entry name" value="Medium-chain alcohol dehydrogenases, catalytic domain"/>
    <property type="match status" value="1"/>
</dbReference>
<gene>
    <name evidence="7" type="ORF">LCGC14_2988620</name>
</gene>
<evidence type="ECO:0000256" key="1">
    <source>
        <dbReference type="ARBA" id="ARBA00001947"/>
    </source>
</evidence>
<dbReference type="SUPFAM" id="SSF50129">
    <property type="entry name" value="GroES-like"/>
    <property type="match status" value="1"/>
</dbReference>
<protein>
    <recommendedName>
        <fullName evidence="8">Enoyl reductase (ER) domain-containing protein</fullName>
    </recommendedName>
</protein>
<dbReference type="InterPro" id="IPR013154">
    <property type="entry name" value="ADH-like_N"/>
</dbReference>
<feature type="domain" description="Alcohol dehydrogenase-like C-terminal" evidence="5">
    <location>
        <begin position="178"/>
        <end position="296"/>
    </location>
</feature>
<accession>A0A0F8X4L1</accession>
<dbReference type="GO" id="GO:0016491">
    <property type="term" value="F:oxidoreductase activity"/>
    <property type="evidence" value="ECO:0007669"/>
    <property type="project" value="UniProtKB-KW"/>
</dbReference>
<dbReference type="InterPro" id="IPR013149">
    <property type="entry name" value="ADH-like_C"/>
</dbReference>
<comment type="caution">
    <text evidence="7">The sequence shown here is derived from an EMBL/GenBank/DDBJ whole genome shotgun (WGS) entry which is preliminary data.</text>
</comment>
<evidence type="ECO:0000259" key="6">
    <source>
        <dbReference type="Pfam" id="PF08240"/>
    </source>
</evidence>
<dbReference type="CDD" id="cd08254">
    <property type="entry name" value="hydroxyacyl_CoA_DH"/>
    <property type="match status" value="1"/>
</dbReference>
<dbReference type="Pfam" id="PF00107">
    <property type="entry name" value="ADH_zinc_N"/>
    <property type="match status" value="1"/>
</dbReference>
<dbReference type="PANTHER" id="PTHR43401">
    <property type="entry name" value="L-THREONINE 3-DEHYDROGENASE"/>
    <property type="match status" value="1"/>
</dbReference>
<sequence length="299" mass="32001">MRAAIFEKVKEPFKLKEDYPSPSISGELGKAIIDVVACGVCHTDIGYIDHGVPTVTPPPLILGHEISGIVKEVSEDVTTFKPGDHVIIPAVLSCGYCFNCRTGRENICSNQQMLGNHINGGFAEQIKVPAKDIHHLPMELSLEESCIIADAVSTPYHAVKNRAKVRPGDWVVVFGCGGIGLNVVQNVKVAGGLPIAVDLIPKKLEVAKQLGAVETILAKDLDEREVVGAIRKATGGGADIAIEAIGSPITMKQAFNSLRTGGRLVAVGYSPKRWDGFDIGRVMFREMEIIGSLGCRPVD</sequence>
<evidence type="ECO:0000313" key="7">
    <source>
        <dbReference type="EMBL" id="KKK64002.1"/>
    </source>
</evidence>
<dbReference type="InterPro" id="IPR011032">
    <property type="entry name" value="GroES-like_sf"/>
</dbReference>
<dbReference type="EMBL" id="LAZR01061231">
    <property type="protein sequence ID" value="KKK64002.1"/>
    <property type="molecule type" value="Genomic_DNA"/>
</dbReference>
<dbReference type="InterPro" id="IPR036291">
    <property type="entry name" value="NAD(P)-bd_dom_sf"/>
</dbReference>
<organism evidence="7">
    <name type="scientific">marine sediment metagenome</name>
    <dbReference type="NCBI Taxonomy" id="412755"/>
    <lineage>
        <taxon>unclassified sequences</taxon>
        <taxon>metagenomes</taxon>
        <taxon>ecological metagenomes</taxon>
    </lineage>
</organism>
<evidence type="ECO:0008006" key="8">
    <source>
        <dbReference type="Google" id="ProtNLM"/>
    </source>
</evidence>
<dbReference type="InterPro" id="IPR050129">
    <property type="entry name" value="Zn_alcohol_dh"/>
</dbReference>
<feature type="domain" description="Alcohol dehydrogenase-like N-terminal" evidence="6">
    <location>
        <begin position="29"/>
        <end position="137"/>
    </location>
</feature>
<evidence type="ECO:0000256" key="2">
    <source>
        <dbReference type="ARBA" id="ARBA00022723"/>
    </source>
</evidence>
<comment type="cofactor">
    <cofactor evidence="1">
        <name>Zn(2+)</name>
        <dbReference type="ChEBI" id="CHEBI:29105"/>
    </cofactor>
</comment>
<dbReference type="Pfam" id="PF08240">
    <property type="entry name" value="ADH_N"/>
    <property type="match status" value="1"/>
</dbReference>
<keyword evidence="2" id="KW-0479">Metal-binding</keyword>
<reference evidence="7" key="1">
    <citation type="journal article" date="2015" name="Nature">
        <title>Complex archaea that bridge the gap between prokaryotes and eukaryotes.</title>
        <authorList>
            <person name="Spang A."/>
            <person name="Saw J.H."/>
            <person name="Jorgensen S.L."/>
            <person name="Zaremba-Niedzwiedzka K."/>
            <person name="Martijn J."/>
            <person name="Lind A.E."/>
            <person name="van Eijk R."/>
            <person name="Schleper C."/>
            <person name="Guy L."/>
            <person name="Ettema T.J."/>
        </authorList>
    </citation>
    <scope>NUCLEOTIDE SEQUENCE</scope>
</reference>
<keyword evidence="3" id="KW-0862">Zinc</keyword>
<dbReference type="GO" id="GO:0046872">
    <property type="term" value="F:metal ion binding"/>
    <property type="evidence" value="ECO:0007669"/>
    <property type="project" value="UniProtKB-KW"/>
</dbReference>
<proteinExistence type="predicted"/>